<dbReference type="HAMAP" id="MF_00107">
    <property type="entry name" value="IspF"/>
    <property type="match status" value="1"/>
</dbReference>
<reference evidence="11 12" key="1">
    <citation type="submission" date="2017-09" db="EMBL/GenBank/DDBJ databases">
        <title>Depth-based differentiation of microbial function through sediment-hosted aquifers and enrichment of novel symbionts in the deep terrestrial subsurface.</title>
        <authorList>
            <person name="Probst A.J."/>
            <person name="Ladd B."/>
            <person name="Jarett J.K."/>
            <person name="Geller-Mcgrath D.E."/>
            <person name="Sieber C.M."/>
            <person name="Emerson J.B."/>
            <person name="Anantharaman K."/>
            <person name="Thomas B.C."/>
            <person name="Malmstrom R."/>
            <person name="Stieglmeier M."/>
            <person name="Klingl A."/>
            <person name="Woyke T."/>
            <person name="Ryan C.M."/>
            <person name="Banfield J.F."/>
        </authorList>
    </citation>
    <scope>NUCLEOTIDE SEQUENCE [LARGE SCALE GENOMIC DNA]</scope>
    <source>
        <strain evidence="11">CG08_land_8_20_14_0_20_45_16</strain>
    </source>
</reference>
<evidence type="ECO:0000256" key="6">
    <source>
        <dbReference type="ARBA" id="ARBA00023229"/>
    </source>
</evidence>
<dbReference type="InterPro" id="IPR003526">
    <property type="entry name" value="MECDP_synthase"/>
</dbReference>
<dbReference type="SUPFAM" id="SSF69765">
    <property type="entry name" value="IpsF-like"/>
    <property type="match status" value="1"/>
</dbReference>
<dbReference type="GO" id="GO:0046872">
    <property type="term" value="F:metal ion binding"/>
    <property type="evidence" value="ECO:0007669"/>
    <property type="project" value="UniProtKB-KW"/>
</dbReference>
<keyword evidence="7 8" id="KW-0456">Lyase</keyword>
<comment type="subunit">
    <text evidence="8">Homotrimer.</text>
</comment>
<comment type="caution">
    <text evidence="8">Lacks conserved residue(s) required for the propagation of feature annotation.</text>
</comment>
<accession>A0A2H0XZJ0</accession>
<dbReference type="NCBIfam" id="TIGR00151">
    <property type="entry name" value="ispF"/>
    <property type="match status" value="1"/>
</dbReference>
<dbReference type="Proteomes" id="UP000231343">
    <property type="component" value="Unassembled WGS sequence"/>
</dbReference>
<name>A0A2H0XZJ0_UNCSA</name>
<evidence type="ECO:0000313" key="11">
    <source>
        <dbReference type="EMBL" id="PIS30427.1"/>
    </source>
</evidence>
<comment type="similarity">
    <text evidence="3 8 9">Belongs to the IspF family.</text>
</comment>
<dbReference type="CDD" id="cd00554">
    <property type="entry name" value="MECDP_synthase"/>
    <property type="match status" value="1"/>
</dbReference>
<feature type="binding site" evidence="8">
    <location>
        <position position="10"/>
    </location>
    <ligand>
        <name>a divalent metal cation</name>
        <dbReference type="ChEBI" id="CHEBI:60240"/>
    </ligand>
</feature>
<comment type="catalytic activity">
    <reaction evidence="1 8 9">
        <text>4-CDP-2-C-methyl-D-erythritol 2-phosphate = 2-C-methyl-D-erythritol 2,4-cyclic diphosphate + CMP</text>
        <dbReference type="Rhea" id="RHEA:23864"/>
        <dbReference type="ChEBI" id="CHEBI:57919"/>
        <dbReference type="ChEBI" id="CHEBI:58483"/>
        <dbReference type="ChEBI" id="CHEBI:60377"/>
        <dbReference type="EC" id="4.6.1.12"/>
    </reaction>
</comment>
<evidence type="ECO:0000256" key="9">
    <source>
        <dbReference type="RuleBase" id="RU004395"/>
    </source>
</evidence>
<keyword evidence="5 8" id="KW-0479">Metal-binding</keyword>
<dbReference type="AlphaFoldDB" id="A0A2H0XZJ0"/>
<keyword evidence="6 8" id="KW-0414">Isoprene biosynthesis</keyword>
<protein>
    <recommendedName>
        <fullName evidence="4 8">2-C-methyl-D-erythritol 2,4-cyclodiphosphate synthase</fullName>
        <shortName evidence="8">MECDP-synthase</shortName>
        <shortName evidence="8">MECPP-synthase</shortName>
        <shortName evidence="8">MECPS</shortName>
        <ecNumber evidence="4 8">4.6.1.12</ecNumber>
    </recommendedName>
</protein>
<dbReference type="InterPro" id="IPR020555">
    <property type="entry name" value="MECDP_synthase_CS"/>
</dbReference>
<gene>
    <name evidence="8" type="primary">ispF</name>
    <name evidence="11" type="ORF">COT42_02985</name>
</gene>
<evidence type="ECO:0000256" key="4">
    <source>
        <dbReference type="ARBA" id="ARBA00012579"/>
    </source>
</evidence>
<evidence type="ECO:0000259" key="10">
    <source>
        <dbReference type="Pfam" id="PF02542"/>
    </source>
</evidence>
<dbReference type="PANTHER" id="PTHR43181">
    <property type="entry name" value="2-C-METHYL-D-ERYTHRITOL 2,4-CYCLODIPHOSPHATE SYNTHASE, CHLOROPLASTIC"/>
    <property type="match status" value="1"/>
</dbReference>
<comment type="function">
    <text evidence="8">Involved in the biosynthesis of isopentenyl diphosphate (IPP) and dimethylallyl diphosphate (DMAPP), two major building blocks of isoprenoid compounds. Catalyzes the conversion of 4-diphosphocytidyl-2-C-methyl-D-erythritol 2-phosphate (CDP-ME2P) to 2-C-methyl-D-erythritol 2,4-cyclodiphosphate (ME-CPP) with a corresponding release of cytidine 5-monophosphate (CMP).</text>
</comment>
<dbReference type="GO" id="GO:0019288">
    <property type="term" value="P:isopentenyl diphosphate biosynthetic process, methylerythritol 4-phosphate pathway"/>
    <property type="evidence" value="ECO:0007669"/>
    <property type="project" value="UniProtKB-UniRule"/>
</dbReference>
<dbReference type="GO" id="GO:0016114">
    <property type="term" value="P:terpenoid biosynthetic process"/>
    <property type="evidence" value="ECO:0007669"/>
    <property type="project" value="InterPro"/>
</dbReference>
<dbReference type="Pfam" id="PF02542">
    <property type="entry name" value="YgbB"/>
    <property type="match status" value="1"/>
</dbReference>
<evidence type="ECO:0000256" key="5">
    <source>
        <dbReference type="ARBA" id="ARBA00022723"/>
    </source>
</evidence>
<dbReference type="EMBL" id="PEYM01000055">
    <property type="protein sequence ID" value="PIS30427.1"/>
    <property type="molecule type" value="Genomic_DNA"/>
</dbReference>
<dbReference type="FunFam" id="3.30.1330.50:FF:000003">
    <property type="entry name" value="2-C-methyl-D-erythritol 2,4-cyclodiphosphate synthase"/>
    <property type="match status" value="1"/>
</dbReference>
<evidence type="ECO:0000256" key="7">
    <source>
        <dbReference type="ARBA" id="ARBA00023239"/>
    </source>
</evidence>
<proteinExistence type="inferred from homology"/>
<evidence type="ECO:0000313" key="12">
    <source>
        <dbReference type="Proteomes" id="UP000231343"/>
    </source>
</evidence>
<comment type="caution">
    <text evidence="11">The sequence shown here is derived from an EMBL/GenBank/DDBJ whole genome shotgun (WGS) entry which is preliminary data.</text>
</comment>
<dbReference type="GO" id="GO:0008685">
    <property type="term" value="F:2-C-methyl-D-erythritol 2,4-cyclodiphosphate synthase activity"/>
    <property type="evidence" value="ECO:0007669"/>
    <property type="project" value="UniProtKB-UniRule"/>
</dbReference>
<feature type="site" description="Transition state stabilizer" evidence="8">
    <location>
        <position position="133"/>
    </location>
</feature>
<feature type="binding site" evidence="8">
    <location>
        <begin position="8"/>
        <end position="10"/>
    </location>
    <ligand>
        <name>4-CDP-2-C-methyl-D-erythritol 2-phosphate</name>
        <dbReference type="ChEBI" id="CHEBI:57919"/>
    </ligand>
</feature>
<comment type="pathway">
    <text evidence="2 8">Isoprenoid biosynthesis; isopentenyl diphosphate biosynthesis via DXP pathway; isopentenyl diphosphate from 1-deoxy-D-xylulose 5-phosphate: step 4/6.</text>
</comment>
<evidence type="ECO:0000256" key="8">
    <source>
        <dbReference type="HAMAP-Rule" id="MF_00107"/>
    </source>
</evidence>
<dbReference type="PANTHER" id="PTHR43181:SF1">
    <property type="entry name" value="2-C-METHYL-D-ERYTHRITOL 2,4-CYCLODIPHOSPHATE SYNTHASE, CHLOROPLASTIC"/>
    <property type="match status" value="1"/>
</dbReference>
<dbReference type="EC" id="4.6.1.12" evidence="4 8"/>
<feature type="domain" description="2-C-methyl-D-erythritol 2,4-cyclodiphosphate synthase" evidence="10">
    <location>
        <begin position="1"/>
        <end position="154"/>
    </location>
</feature>
<evidence type="ECO:0000256" key="3">
    <source>
        <dbReference type="ARBA" id="ARBA00008480"/>
    </source>
</evidence>
<dbReference type="InterPro" id="IPR036571">
    <property type="entry name" value="MECDP_synthase_sf"/>
</dbReference>
<comment type="cofactor">
    <cofactor evidence="8">
        <name>a divalent metal cation</name>
        <dbReference type="ChEBI" id="CHEBI:60240"/>
    </cofactor>
    <text evidence="8">Binds 1 divalent metal cation per subunit.</text>
</comment>
<sequence>MQIGFGYDVHKLVRKRKLIIGGVQIAYEKGLLGWSDGDVLIHAIIDALLGAMGAGDIGQLFPAGDKKYKGISSLKLLANVAELLKKSGFAINNIDATVVAEEPRLAPYIAEMKQQLADCLGIAGQLVNIKGKTEEGLGFTGTKKGIAAYAICLLHKEIKCG</sequence>
<dbReference type="UniPathway" id="UPA00056">
    <property type="reaction ID" value="UER00095"/>
</dbReference>
<dbReference type="PROSITE" id="PS01350">
    <property type="entry name" value="ISPF"/>
    <property type="match status" value="1"/>
</dbReference>
<dbReference type="Gene3D" id="3.30.1330.50">
    <property type="entry name" value="2-C-methyl-D-erythritol 2,4-cyclodiphosphate synthase"/>
    <property type="match status" value="1"/>
</dbReference>
<evidence type="ECO:0000256" key="1">
    <source>
        <dbReference type="ARBA" id="ARBA00000200"/>
    </source>
</evidence>
<feature type="binding site" evidence="8">
    <location>
        <position position="8"/>
    </location>
    <ligand>
        <name>a divalent metal cation</name>
        <dbReference type="ChEBI" id="CHEBI:60240"/>
    </ligand>
</feature>
<organism evidence="11 12">
    <name type="scientific">Candidatus Saganbacteria bacterium CG08_land_8_20_14_0_20_45_16</name>
    <dbReference type="NCBI Taxonomy" id="2014293"/>
    <lineage>
        <taxon>Bacteria</taxon>
        <taxon>Bacillati</taxon>
        <taxon>Saganbacteria</taxon>
    </lineage>
</organism>
<evidence type="ECO:0000256" key="2">
    <source>
        <dbReference type="ARBA" id="ARBA00004709"/>
    </source>
</evidence>
<feature type="binding site" evidence="8">
    <location>
        <begin position="56"/>
        <end position="58"/>
    </location>
    <ligand>
        <name>4-CDP-2-C-methyl-D-erythritol 2-phosphate</name>
        <dbReference type="ChEBI" id="CHEBI:57919"/>
    </ligand>
</feature>
<feature type="binding site" evidence="8">
    <location>
        <position position="42"/>
    </location>
    <ligand>
        <name>a divalent metal cation</name>
        <dbReference type="ChEBI" id="CHEBI:60240"/>
    </ligand>
</feature>
<feature type="binding site" evidence="8">
    <location>
        <position position="139"/>
    </location>
    <ligand>
        <name>4-CDP-2-C-methyl-D-erythritol 2-phosphate</name>
        <dbReference type="ChEBI" id="CHEBI:57919"/>
    </ligand>
</feature>